<dbReference type="InterPro" id="IPR000630">
    <property type="entry name" value="Ribosomal_uS8"/>
</dbReference>
<comment type="similarity">
    <text evidence="1">Belongs to the universal ribosomal protein uS8 family.</text>
</comment>
<dbReference type="InterPro" id="IPR047863">
    <property type="entry name" value="Ribosomal_uS8_CS"/>
</dbReference>
<proteinExistence type="inferred from homology"/>
<dbReference type="GO" id="GO:0006412">
    <property type="term" value="P:translation"/>
    <property type="evidence" value="ECO:0007669"/>
    <property type="project" value="InterPro"/>
</dbReference>
<organism evidence="6">
    <name type="scientific">hydrothermal vent metagenome</name>
    <dbReference type="NCBI Taxonomy" id="652676"/>
    <lineage>
        <taxon>unclassified sequences</taxon>
        <taxon>metagenomes</taxon>
        <taxon>ecological metagenomes</taxon>
    </lineage>
</organism>
<dbReference type="InterPro" id="IPR035987">
    <property type="entry name" value="Ribosomal_uS8_sf"/>
</dbReference>
<dbReference type="AlphaFoldDB" id="A0A3B0SSC1"/>
<dbReference type="Gene3D" id="3.30.1370.30">
    <property type="match status" value="1"/>
</dbReference>
<keyword evidence="5" id="KW-0687">Ribonucleoprotein</keyword>
<sequence length="131" mass="14588">MYTDPIADMLTRIRNANTALHPETSMPSSKLKEEIARILSEEGFIDSWKTQDASVGTELVVRLRYDSDRQRVLQGIQRISKPGRRVYAGAQNVARVRGGIGVSIISTSAGVMTDRDARRRNVGGEILCKVW</sequence>
<evidence type="ECO:0000256" key="4">
    <source>
        <dbReference type="ARBA" id="ARBA00022980"/>
    </source>
</evidence>
<evidence type="ECO:0000256" key="5">
    <source>
        <dbReference type="ARBA" id="ARBA00023274"/>
    </source>
</evidence>
<dbReference type="GO" id="GO:1990904">
    <property type="term" value="C:ribonucleoprotein complex"/>
    <property type="evidence" value="ECO:0007669"/>
    <property type="project" value="UniProtKB-KW"/>
</dbReference>
<evidence type="ECO:0000256" key="2">
    <source>
        <dbReference type="ARBA" id="ARBA00022730"/>
    </source>
</evidence>
<dbReference type="GO" id="GO:0005737">
    <property type="term" value="C:cytoplasm"/>
    <property type="evidence" value="ECO:0007669"/>
    <property type="project" value="UniProtKB-ARBA"/>
</dbReference>
<gene>
    <name evidence="6" type="ORF">MNBD_ACTINO01-1675</name>
</gene>
<dbReference type="GO" id="GO:0005840">
    <property type="term" value="C:ribosome"/>
    <property type="evidence" value="ECO:0007669"/>
    <property type="project" value="UniProtKB-KW"/>
</dbReference>
<dbReference type="GO" id="GO:0019843">
    <property type="term" value="F:rRNA binding"/>
    <property type="evidence" value="ECO:0007669"/>
    <property type="project" value="UniProtKB-KW"/>
</dbReference>
<dbReference type="FunFam" id="3.30.1490.10:FF:000001">
    <property type="entry name" value="30S ribosomal protein S8"/>
    <property type="match status" value="1"/>
</dbReference>
<dbReference type="FunFam" id="3.30.1370.30:FF:000002">
    <property type="entry name" value="30S ribosomal protein S8"/>
    <property type="match status" value="1"/>
</dbReference>
<dbReference type="Gene3D" id="3.30.1490.10">
    <property type="match status" value="1"/>
</dbReference>
<dbReference type="Pfam" id="PF00410">
    <property type="entry name" value="Ribosomal_S8"/>
    <property type="match status" value="1"/>
</dbReference>
<evidence type="ECO:0000313" key="6">
    <source>
        <dbReference type="EMBL" id="VAW08745.1"/>
    </source>
</evidence>
<keyword evidence="2" id="KW-0699">rRNA-binding</keyword>
<reference evidence="6" key="1">
    <citation type="submission" date="2018-06" db="EMBL/GenBank/DDBJ databases">
        <authorList>
            <person name="Zhirakovskaya E."/>
        </authorList>
    </citation>
    <scope>NUCLEOTIDE SEQUENCE</scope>
</reference>
<dbReference type="SUPFAM" id="SSF56047">
    <property type="entry name" value="Ribosomal protein S8"/>
    <property type="match status" value="1"/>
</dbReference>
<protein>
    <submittedName>
        <fullName evidence="6">SSU ribosomal protein S8p (S15Ae)</fullName>
    </submittedName>
</protein>
<keyword evidence="4 6" id="KW-0689">Ribosomal protein</keyword>
<name>A0A3B0SSC1_9ZZZZ</name>
<keyword evidence="3" id="KW-0694">RNA-binding</keyword>
<evidence type="ECO:0000256" key="3">
    <source>
        <dbReference type="ARBA" id="ARBA00022884"/>
    </source>
</evidence>
<evidence type="ECO:0000256" key="1">
    <source>
        <dbReference type="ARBA" id="ARBA00006471"/>
    </source>
</evidence>
<accession>A0A3B0SSC1</accession>
<dbReference type="GO" id="GO:0003735">
    <property type="term" value="F:structural constituent of ribosome"/>
    <property type="evidence" value="ECO:0007669"/>
    <property type="project" value="InterPro"/>
</dbReference>
<dbReference type="EMBL" id="UOEI01000634">
    <property type="protein sequence ID" value="VAW08745.1"/>
    <property type="molecule type" value="Genomic_DNA"/>
</dbReference>
<dbReference type="HAMAP" id="MF_01302_B">
    <property type="entry name" value="Ribosomal_uS8_B"/>
    <property type="match status" value="1"/>
</dbReference>
<dbReference type="PROSITE" id="PS00053">
    <property type="entry name" value="RIBOSOMAL_S8"/>
    <property type="match status" value="1"/>
</dbReference>
<dbReference type="NCBIfam" id="NF001109">
    <property type="entry name" value="PRK00136.1"/>
    <property type="match status" value="1"/>
</dbReference>
<dbReference type="PANTHER" id="PTHR11758">
    <property type="entry name" value="40S RIBOSOMAL PROTEIN S15A"/>
    <property type="match status" value="1"/>
</dbReference>